<sequence>MVSWRPPASAPRPSTMDPRFSIPDPPYCAGLLARPVFPPPRSAAIRLARRGTAASGTEPRALAPEPLSEGKHDVYHTCLLAARLLFAVGSRVPSLDTGNASGPSLKSWSTCWLHKVDCPVMVMWAHSVLECICDGESRQEPLESSPCCPRDLLRYVQRDLKSP</sequence>
<evidence type="ECO:0000313" key="1">
    <source>
        <dbReference type="EMBL" id="CAK0881289.1"/>
    </source>
</evidence>
<dbReference type="Proteomes" id="UP001189429">
    <property type="component" value="Unassembled WGS sequence"/>
</dbReference>
<dbReference type="EMBL" id="CAUYUJ010018173">
    <property type="protein sequence ID" value="CAK0881289.1"/>
    <property type="molecule type" value="Genomic_DNA"/>
</dbReference>
<accession>A0ABN9W598</accession>
<organism evidence="1 2">
    <name type="scientific">Prorocentrum cordatum</name>
    <dbReference type="NCBI Taxonomy" id="2364126"/>
    <lineage>
        <taxon>Eukaryota</taxon>
        <taxon>Sar</taxon>
        <taxon>Alveolata</taxon>
        <taxon>Dinophyceae</taxon>
        <taxon>Prorocentrales</taxon>
        <taxon>Prorocentraceae</taxon>
        <taxon>Prorocentrum</taxon>
    </lineage>
</organism>
<comment type="caution">
    <text evidence="1">The sequence shown here is derived from an EMBL/GenBank/DDBJ whole genome shotgun (WGS) entry which is preliminary data.</text>
</comment>
<reference evidence="1" key="1">
    <citation type="submission" date="2023-10" db="EMBL/GenBank/DDBJ databases">
        <authorList>
            <person name="Chen Y."/>
            <person name="Shah S."/>
            <person name="Dougan E. K."/>
            <person name="Thang M."/>
            <person name="Chan C."/>
        </authorList>
    </citation>
    <scope>NUCLEOTIDE SEQUENCE [LARGE SCALE GENOMIC DNA]</scope>
</reference>
<feature type="non-terminal residue" evidence="1">
    <location>
        <position position="163"/>
    </location>
</feature>
<gene>
    <name evidence="1" type="ORF">PCOR1329_LOCUS64197</name>
</gene>
<name>A0ABN9W598_9DINO</name>
<proteinExistence type="predicted"/>
<evidence type="ECO:0000313" key="2">
    <source>
        <dbReference type="Proteomes" id="UP001189429"/>
    </source>
</evidence>
<keyword evidence="2" id="KW-1185">Reference proteome</keyword>
<protein>
    <submittedName>
        <fullName evidence="1">Uncharacterized protein</fullName>
    </submittedName>
</protein>